<dbReference type="EMBL" id="JBITRD010000011">
    <property type="protein sequence ID" value="MFI7845965.1"/>
    <property type="molecule type" value="Genomic_DNA"/>
</dbReference>
<proteinExistence type="predicted"/>
<evidence type="ECO:0000259" key="3">
    <source>
        <dbReference type="Pfam" id="PF07687"/>
    </source>
</evidence>
<dbReference type="SUPFAM" id="SSF53187">
    <property type="entry name" value="Zn-dependent exopeptidases"/>
    <property type="match status" value="1"/>
</dbReference>
<evidence type="ECO:0000313" key="5">
    <source>
        <dbReference type="Proteomes" id="UP001614216"/>
    </source>
</evidence>
<dbReference type="SUPFAM" id="SSF55031">
    <property type="entry name" value="Bacterial exopeptidase dimerisation domain"/>
    <property type="match status" value="1"/>
</dbReference>
<reference evidence="4 5" key="1">
    <citation type="submission" date="2024-08" db="EMBL/GenBank/DDBJ databases">
        <authorList>
            <person name="Vancuren S.J."/>
            <person name="Allen-Vercoe E."/>
        </authorList>
    </citation>
    <scope>NUCLEOTIDE SEQUENCE [LARGE SCALE GENOMIC DNA]</scope>
    <source>
        <strain evidence="4 5">16-6-I_42_FAA</strain>
    </source>
</reference>
<dbReference type="Proteomes" id="UP001614216">
    <property type="component" value="Unassembled WGS sequence"/>
</dbReference>
<keyword evidence="5" id="KW-1185">Reference proteome</keyword>
<evidence type="ECO:0000313" key="4">
    <source>
        <dbReference type="EMBL" id="MFI7845965.1"/>
    </source>
</evidence>
<evidence type="ECO:0000256" key="2">
    <source>
        <dbReference type="ARBA" id="ARBA00022833"/>
    </source>
</evidence>
<dbReference type="InterPro" id="IPR036264">
    <property type="entry name" value="Bact_exopeptidase_dim_dom"/>
</dbReference>
<accession>A0ABW8AZZ5</accession>
<sequence length="157" mass="18238">MNIHPGLSKNQMKNAILIANEYLNMIPEAETPAHTEMYEGYYHVLDFKGEVELTTMRFYIRDFDRDRFENRKEQMHRIEEFLNYKYGEGTVSVKTEDTYYNMAEQILPNFEIVEAIKEGMEKAGFAPYTKPMRGGTDGSVLSQKGIPTPNICDGIYR</sequence>
<dbReference type="Gene3D" id="3.30.70.360">
    <property type="match status" value="1"/>
</dbReference>
<feature type="domain" description="Peptidase M20 dimerisation" evidence="3">
    <location>
        <begin position="2"/>
        <end position="89"/>
    </location>
</feature>
<dbReference type="PANTHER" id="PTHR42994">
    <property type="entry name" value="PEPTIDASE T"/>
    <property type="match status" value="1"/>
</dbReference>
<dbReference type="RefSeq" id="WP_396570077.1">
    <property type="nucleotide sequence ID" value="NZ_JBITRD010000011.1"/>
</dbReference>
<evidence type="ECO:0000256" key="1">
    <source>
        <dbReference type="ARBA" id="ARBA00001947"/>
    </source>
</evidence>
<keyword evidence="2" id="KW-0862">Zinc</keyword>
<comment type="cofactor">
    <cofactor evidence="1">
        <name>Zn(2+)</name>
        <dbReference type="ChEBI" id="CHEBI:29105"/>
    </cofactor>
</comment>
<organism evidence="4 5">
    <name type="scientific">Dorea amylophila</name>
    <dbReference type="NCBI Taxonomy" id="2981789"/>
    <lineage>
        <taxon>Bacteria</taxon>
        <taxon>Bacillati</taxon>
        <taxon>Bacillota</taxon>
        <taxon>Clostridia</taxon>
        <taxon>Lachnospirales</taxon>
        <taxon>Lachnospiraceae</taxon>
        <taxon>Dorea</taxon>
    </lineage>
</organism>
<dbReference type="InterPro" id="IPR011650">
    <property type="entry name" value="Peptidase_M20_dimer"/>
</dbReference>
<dbReference type="Pfam" id="PF07687">
    <property type="entry name" value="M20_dimer"/>
    <property type="match status" value="1"/>
</dbReference>
<protein>
    <submittedName>
        <fullName evidence="4">Peptidase dimerization domain-containing protein</fullName>
    </submittedName>
</protein>
<name>A0ABW8AZZ5_9FIRM</name>
<gene>
    <name evidence="4" type="ORF">ACIF0M_10550</name>
</gene>
<comment type="caution">
    <text evidence="4">The sequence shown here is derived from an EMBL/GenBank/DDBJ whole genome shotgun (WGS) entry which is preliminary data.</text>
</comment>
<dbReference type="PANTHER" id="PTHR42994:SF1">
    <property type="entry name" value="PEPTIDASE T"/>
    <property type="match status" value="1"/>
</dbReference>